<dbReference type="AlphaFoldDB" id="A0AAW1S8E1"/>
<evidence type="ECO:0000313" key="2">
    <source>
        <dbReference type="Proteomes" id="UP001485043"/>
    </source>
</evidence>
<protein>
    <submittedName>
        <fullName evidence="1">Uncharacterized protein</fullName>
    </submittedName>
</protein>
<keyword evidence="2" id="KW-1185">Reference proteome</keyword>
<dbReference type="EMBL" id="JALJOV010001722">
    <property type="protein sequence ID" value="KAK9842371.1"/>
    <property type="molecule type" value="Genomic_DNA"/>
</dbReference>
<accession>A0AAW1S8E1</accession>
<comment type="caution">
    <text evidence="1">The sequence shown here is derived from an EMBL/GenBank/DDBJ whole genome shotgun (WGS) entry which is preliminary data.</text>
</comment>
<name>A0AAW1S8E1_9CHLO</name>
<feature type="non-terminal residue" evidence="1">
    <location>
        <position position="1"/>
    </location>
</feature>
<evidence type="ECO:0000313" key="1">
    <source>
        <dbReference type="EMBL" id="KAK9842371.1"/>
    </source>
</evidence>
<dbReference type="Proteomes" id="UP001485043">
    <property type="component" value="Unassembled WGS sequence"/>
</dbReference>
<gene>
    <name evidence="1" type="ORF">WJX84_002365</name>
</gene>
<sequence length="137" mass="15435">AENQRHWRDLQHIAELKLGWQTMLQEAMTAFKVMQHHSSWQTMQPIPCAYSPPKQYSLASSHSASKAFDMMHSGMVPQHVRPGHQGTMMKLRSPVLAESWHTDLGRSNSHAALSSSMQRLDDALTSVAEAMQPDDLD</sequence>
<reference evidence="1 2" key="1">
    <citation type="journal article" date="2024" name="Nat. Commun.">
        <title>Phylogenomics reveals the evolutionary origins of lichenization in chlorophyte algae.</title>
        <authorList>
            <person name="Puginier C."/>
            <person name="Libourel C."/>
            <person name="Otte J."/>
            <person name="Skaloud P."/>
            <person name="Haon M."/>
            <person name="Grisel S."/>
            <person name="Petersen M."/>
            <person name="Berrin J.G."/>
            <person name="Delaux P.M."/>
            <person name="Dal Grande F."/>
            <person name="Keller J."/>
        </authorList>
    </citation>
    <scope>NUCLEOTIDE SEQUENCE [LARGE SCALE GENOMIC DNA]</scope>
    <source>
        <strain evidence="1 2">SAG 2523</strain>
    </source>
</reference>
<organism evidence="1 2">
    <name type="scientific">Apatococcus fuscideae</name>
    <dbReference type="NCBI Taxonomy" id="2026836"/>
    <lineage>
        <taxon>Eukaryota</taxon>
        <taxon>Viridiplantae</taxon>
        <taxon>Chlorophyta</taxon>
        <taxon>core chlorophytes</taxon>
        <taxon>Trebouxiophyceae</taxon>
        <taxon>Chlorellales</taxon>
        <taxon>Chlorellaceae</taxon>
        <taxon>Apatococcus</taxon>
    </lineage>
</organism>
<proteinExistence type="predicted"/>